<feature type="transmembrane region" description="Helical" evidence="5">
    <location>
        <begin position="635"/>
        <end position="655"/>
    </location>
</feature>
<feature type="domain" description="ABC transmembrane type-1" evidence="6">
    <location>
        <begin position="453"/>
        <end position="740"/>
    </location>
</feature>
<feature type="transmembrane region" description="Helical" evidence="5">
    <location>
        <begin position="561"/>
        <end position="584"/>
    </location>
</feature>
<feature type="transmembrane region" description="Helical" evidence="5">
    <location>
        <begin position="719"/>
        <end position="740"/>
    </location>
</feature>
<evidence type="ECO:0000313" key="8">
    <source>
        <dbReference type="EMBL" id="QII11270.1"/>
    </source>
</evidence>
<name>Q1Q2D3_KUEST</name>
<dbReference type="PANTHER" id="PTHR42727">
    <property type="entry name" value="PHOSPHATE TRANSPORT SYSTEM PERMEASE PROTEIN"/>
    <property type="match status" value="1"/>
</dbReference>
<dbReference type="InterPro" id="IPR036322">
    <property type="entry name" value="WD40_repeat_dom_sf"/>
</dbReference>
<comment type="subcellular location">
    <subcellularLocation>
        <location evidence="1 5">Cell membrane</location>
        <topology evidence="1 5">Multi-pass membrane protein</topology>
    </subcellularLocation>
</comment>
<dbReference type="RefSeq" id="WP_164994824.1">
    <property type="nucleotide sequence ID" value="NZ_CP049055.1"/>
</dbReference>
<feature type="transmembrane region" description="Helical" evidence="5">
    <location>
        <begin position="604"/>
        <end position="623"/>
    </location>
</feature>
<dbReference type="EMBL" id="CT573071">
    <property type="protein sequence ID" value="CAJ74177.1"/>
    <property type="molecule type" value="Genomic_DNA"/>
</dbReference>
<dbReference type="SMART" id="SM00320">
    <property type="entry name" value="WD40"/>
    <property type="match status" value="2"/>
</dbReference>
<dbReference type="EMBL" id="CP049055">
    <property type="protein sequence ID" value="QII11270.1"/>
    <property type="molecule type" value="Genomic_DNA"/>
</dbReference>
<dbReference type="PANTHER" id="PTHR42727:SF1">
    <property type="entry name" value="PHOSPHATE TRANSPORT SYSTEM PERMEASE"/>
    <property type="match status" value="1"/>
</dbReference>
<evidence type="ECO:0000313" key="9">
    <source>
        <dbReference type="Proteomes" id="UP000501926"/>
    </source>
</evidence>
<reference evidence="8 9" key="3">
    <citation type="submission" date="2020-02" db="EMBL/GenBank/DDBJ databases">
        <title>Newly sequenced genome of strain CSTR1 showed variability in Candidatus Kuenenia stuttgartiensis genomes.</title>
        <authorList>
            <person name="Ding C."/>
            <person name="Adrian L."/>
        </authorList>
    </citation>
    <scope>NUCLEOTIDE SEQUENCE [LARGE SCALE GENOMIC DNA]</scope>
    <source>
        <strain evidence="8 9">CSTR1</strain>
    </source>
</reference>
<dbReference type="Gene3D" id="1.10.3720.10">
    <property type="entry name" value="MetI-like"/>
    <property type="match status" value="1"/>
</dbReference>
<evidence type="ECO:0000259" key="6">
    <source>
        <dbReference type="PROSITE" id="PS50928"/>
    </source>
</evidence>
<dbReference type="Proteomes" id="UP000501926">
    <property type="component" value="Chromosome"/>
</dbReference>
<reference evidence="7" key="2">
    <citation type="submission" date="2006-01" db="EMBL/GenBank/DDBJ databases">
        <authorList>
            <person name="Genoscope"/>
        </authorList>
    </citation>
    <scope>NUCLEOTIDE SEQUENCE</scope>
</reference>
<feature type="transmembrane region" description="Helical" evidence="5">
    <location>
        <begin position="461"/>
        <end position="479"/>
    </location>
</feature>
<dbReference type="CDD" id="cd06261">
    <property type="entry name" value="TM_PBP2"/>
    <property type="match status" value="1"/>
</dbReference>
<dbReference type="AlphaFoldDB" id="Q1Q2D3"/>
<proteinExistence type="inferred from homology"/>
<accession>Q1Q2D3</accession>
<dbReference type="GO" id="GO:0055085">
    <property type="term" value="P:transmembrane transport"/>
    <property type="evidence" value="ECO:0007669"/>
    <property type="project" value="InterPro"/>
</dbReference>
<evidence type="ECO:0000256" key="5">
    <source>
        <dbReference type="RuleBase" id="RU363032"/>
    </source>
</evidence>
<comment type="similarity">
    <text evidence="5">Belongs to the binding-protein-dependent transport system permease family.</text>
</comment>
<evidence type="ECO:0000313" key="7">
    <source>
        <dbReference type="EMBL" id="CAJ74177.1"/>
    </source>
</evidence>
<dbReference type="Gene3D" id="2.130.10.10">
    <property type="entry name" value="YVTN repeat-like/Quinoprotein amine dehydrogenase"/>
    <property type="match status" value="1"/>
</dbReference>
<dbReference type="Pfam" id="PF00528">
    <property type="entry name" value="BPD_transp_1"/>
    <property type="match status" value="1"/>
</dbReference>
<dbReference type="SUPFAM" id="SSF161098">
    <property type="entry name" value="MetI-like"/>
    <property type="match status" value="2"/>
</dbReference>
<evidence type="ECO:0000256" key="1">
    <source>
        <dbReference type="ARBA" id="ARBA00004651"/>
    </source>
</evidence>
<dbReference type="PROSITE" id="PS50928">
    <property type="entry name" value="ABC_TM1"/>
    <property type="match status" value="1"/>
</dbReference>
<feature type="transmembrane region" description="Helical" evidence="5">
    <location>
        <begin position="491"/>
        <end position="513"/>
    </location>
</feature>
<organism evidence="7">
    <name type="scientific">Kuenenia stuttgartiensis</name>
    <dbReference type="NCBI Taxonomy" id="174633"/>
    <lineage>
        <taxon>Bacteria</taxon>
        <taxon>Pseudomonadati</taxon>
        <taxon>Planctomycetota</taxon>
        <taxon>Candidatus Brocadiia</taxon>
        <taxon>Candidatus Brocadiales</taxon>
        <taxon>Candidatus Brocadiaceae</taxon>
        <taxon>Candidatus Kuenenia</taxon>
    </lineage>
</organism>
<keyword evidence="5" id="KW-0813">Transport</keyword>
<dbReference type="InterPro" id="IPR015943">
    <property type="entry name" value="WD40/YVTN_repeat-like_dom_sf"/>
</dbReference>
<dbReference type="InterPro" id="IPR000515">
    <property type="entry name" value="MetI-like"/>
</dbReference>
<evidence type="ECO:0000256" key="3">
    <source>
        <dbReference type="ARBA" id="ARBA00022989"/>
    </source>
</evidence>
<gene>
    <name evidence="8" type="ORF">KsCSTR_18910</name>
    <name evidence="7" type="ORF">kuste3415</name>
</gene>
<evidence type="ECO:0000256" key="4">
    <source>
        <dbReference type="ARBA" id="ARBA00023136"/>
    </source>
</evidence>
<dbReference type="InterPro" id="IPR001680">
    <property type="entry name" value="WD40_rpt"/>
</dbReference>
<keyword evidence="4 5" id="KW-0472">Membrane</keyword>
<feature type="transmembrane region" description="Helical" evidence="5">
    <location>
        <begin position="16"/>
        <end position="38"/>
    </location>
</feature>
<dbReference type="SUPFAM" id="SSF50978">
    <property type="entry name" value="WD40 repeat-like"/>
    <property type="match status" value="1"/>
</dbReference>
<feature type="transmembrane region" description="Helical" evidence="5">
    <location>
        <begin position="519"/>
        <end position="541"/>
    </location>
</feature>
<keyword evidence="2 5" id="KW-0812">Transmembrane</keyword>
<reference evidence="7" key="1">
    <citation type="journal article" date="2006" name="Nature">
        <title>Deciphering the evolution and metabolism of an anammox bacterium from a community genome.</title>
        <authorList>
            <person name="Strous M."/>
            <person name="Pelletier E."/>
            <person name="Mangenot S."/>
            <person name="Rattei T."/>
            <person name="Lehner A."/>
            <person name="Taylor M.W."/>
            <person name="Horn M."/>
            <person name="Daims H."/>
            <person name="Bartol-Mavel D."/>
            <person name="Wincker P."/>
            <person name="Barbe V."/>
            <person name="Fonknechten N."/>
            <person name="Vallenet D."/>
            <person name="Segurens B."/>
            <person name="Schenowitz-Truong C."/>
            <person name="Medigue C."/>
            <person name="Collingro A."/>
            <person name="Snel B."/>
            <person name="Dutilh B.E."/>
            <person name="OpDenCamp H.J.M."/>
            <person name="vanDerDrift C."/>
            <person name="Cirpus I."/>
            <person name="vanDePas-Schoonen K.T."/>
            <person name="Harhangi H.R."/>
            <person name="vanNiftrik L."/>
            <person name="Schmid M."/>
            <person name="Keltjens J."/>
            <person name="vanDeVossenberg J."/>
            <person name="Kartal B."/>
            <person name="Meier H."/>
            <person name="Frishman D."/>
            <person name="Huynen M.A."/>
            <person name="Mewes H."/>
            <person name="Weissenbach J."/>
            <person name="Jetten M.S.M."/>
            <person name="Wagner M."/>
            <person name="LePaslier D."/>
        </authorList>
    </citation>
    <scope>NUCLEOTIDE SEQUENCE</scope>
</reference>
<dbReference type="GO" id="GO:0005886">
    <property type="term" value="C:plasma membrane"/>
    <property type="evidence" value="ECO:0007669"/>
    <property type="project" value="UniProtKB-SubCell"/>
</dbReference>
<protein>
    <submittedName>
        <fullName evidence="8">Phosphate transport system permease protein PstC</fullName>
    </submittedName>
</protein>
<keyword evidence="3 5" id="KW-1133">Transmembrane helix</keyword>
<evidence type="ECO:0000256" key="2">
    <source>
        <dbReference type="ARBA" id="ARBA00022692"/>
    </source>
</evidence>
<dbReference type="InterPro" id="IPR035906">
    <property type="entry name" value="MetI-like_sf"/>
</dbReference>
<sequence>MKSLKSRKLTDKTARWMITCSGVATIFVILALFVFIFMEVLPLLKGAKVVKENTFAIRKAAVCIGADEHLEIAYVVYNNGKTEFVSLRDGSIIRKHDLPGIGNAHITSVDKYKDHHVMGMDDGRILTVSIGFTQSFENGKRIISPVISSRKAIHTNEEGDSLPFAVKHIVSREDEETSVTAVHTDDGRLLLLSSIIETSLFGEGEKRDLCQDITRLIKKSLRRITPFIHNQTEQPLREGTIAITALALDIFMDNLYVGTDSGEVICIDIREKEEPVVLERVKVSGSVVSAMRFLLGDISLVIGDSEGKVSSWMKVRDALSLSGWSLKKIHTFQSHNAPVVAIAGSVRDKGFVTADSNGLVLLRHATSEQTLLNVKTSSHVTALAFSQKANGILAADASGALYLWNISNPHPETTLKTLFGKVWYEGYEKPEYIWQSTGGTDDFEPKFSLIPLIFGTIKGTVYALLIAVPIGIFGALYTSQFLHRSLKVIKPVIELMAALPSVILGFLAGLWLAPLIEKIFPALVIMPFFIVLSISAAMIIWKVTPLFCKSKYKHGVELVFLIPFIISAIFGSICLSGVFESFAFGGDYRQWLLHVLGLHYDQRNAVVVGFAMGFAVIPLVFTISEDAMSNVPGSLIFASLALGATPWQTAMKIVLPTASPAIFSAVMIGFGRAVGETMIVLMATGNTPVMDWNLFSGFRALAANIAVEIPEAPFGGTLYRVLFLASLLLFVTTFIVNTLAEVVRQKMKKKYSKL</sequence>
<feature type="transmembrane region" description="Helical" evidence="5">
    <location>
        <begin position="661"/>
        <end position="682"/>
    </location>
</feature>